<accession>A0ACB0JG67</accession>
<proteinExistence type="predicted"/>
<evidence type="ECO:0000313" key="2">
    <source>
        <dbReference type="Proteomes" id="UP001177021"/>
    </source>
</evidence>
<dbReference type="EMBL" id="CASHSV030000034">
    <property type="protein sequence ID" value="CAJ2642714.1"/>
    <property type="molecule type" value="Genomic_DNA"/>
</dbReference>
<reference evidence="1" key="1">
    <citation type="submission" date="2023-10" db="EMBL/GenBank/DDBJ databases">
        <authorList>
            <person name="Rodriguez Cubillos JULIANA M."/>
            <person name="De Vega J."/>
        </authorList>
    </citation>
    <scope>NUCLEOTIDE SEQUENCE</scope>
</reference>
<protein>
    <submittedName>
        <fullName evidence="1">Uncharacterized protein</fullName>
    </submittedName>
</protein>
<gene>
    <name evidence="1" type="ORF">MILVUS5_LOCUS12141</name>
</gene>
<evidence type="ECO:0000313" key="1">
    <source>
        <dbReference type="EMBL" id="CAJ2642714.1"/>
    </source>
</evidence>
<name>A0ACB0JG67_TRIPR</name>
<comment type="caution">
    <text evidence="1">The sequence shown here is derived from an EMBL/GenBank/DDBJ whole genome shotgun (WGS) entry which is preliminary data.</text>
</comment>
<organism evidence="1 2">
    <name type="scientific">Trifolium pratense</name>
    <name type="common">Red clover</name>
    <dbReference type="NCBI Taxonomy" id="57577"/>
    <lineage>
        <taxon>Eukaryota</taxon>
        <taxon>Viridiplantae</taxon>
        <taxon>Streptophyta</taxon>
        <taxon>Embryophyta</taxon>
        <taxon>Tracheophyta</taxon>
        <taxon>Spermatophyta</taxon>
        <taxon>Magnoliopsida</taxon>
        <taxon>eudicotyledons</taxon>
        <taxon>Gunneridae</taxon>
        <taxon>Pentapetalae</taxon>
        <taxon>rosids</taxon>
        <taxon>fabids</taxon>
        <taxon>Fabales</taxon>
        <taxon>Fabaceae</taxon>
        <taxon>Papilionoideae</taxon>
        <taxon>50 kb inversion clade</taxon>
        <taxon>NPAAA clade</taxon>
        <taxon>Hologalegina</taxon>
        <taxon>IRL clade</taxon>
        <taxon>Trifolieae</taxon>
        <taxon>Trifolium</taxon>
    </lineage>
</organism>
<keyword evidence="2" id="KW-1185">Reference proteome</keyword>
<sequence>MLPTRVEGAEKGNEAEKDDGDVYKSHDWIFKHFSLRCLKLLKWCKFGDHKFCEEFKEKCLRKDHDDHQTTVTKSGNPPN</sequence>
<dbReference type="Proteomes" id="UP001177021">
    <property type="component" value="Unassembled WGS sequence"/>
</dbReference>